<accession>Q47XA5</accession>
<dbReference type="Proteomes" id="UP000000547">
    <property type="component" value="Chromosome"/>
</dbReference>
<dbReference type="KEGG" id="cps:CPS_3905"/>
<reference evidence="1" key="1">
    <citation type="journal article" date="2005" name="Proc. Natl. Acad. Sci. U.S.A.">
        <title>The psychrophilic lifestyle as revealed by the genome sequence of Colwellia psychrerythraea 34H through genomic and proteomic analyses.</title>
        <authorList>
            <person name="Methe B.A."/>
            <person name="Nelson K.E."/>
            <person name="Deming J.W."/>
            <person name="Momen B."/>
            <person name="Melamud E."/>
            <person name="Zhang X."/>
            <person name="Moult J."/>
            <person name="Madupu R."/>
            <person name="Nelson W.C."/>
            <person name="Dodson R.J."/>
            <person name="Brinkac L.M."/>
            <person name="Daugherty S.C."/>
            <person name="Durkin A.S."/>
            <person name="DeBoy R.T."/>
            <person name="Kolonay J.F."/>
            <person name="Sullivan S.A."/>
            <person name="Zhou L."/>
            <person name="Davidsen T.M."/>
            <person name="Wu M."/>
            <person name="Huston A.L."/>
            <person name="Lewis M."/>
            <person name="Weaver B."/>
            <person name="Weidman J.F."/>
            <person name="Khouri H."/>
            <person name="Utterback T.R."/>
            <person name="Feldblyum T.V."/>
            <person name="Fraser C.M."/>
        </authorList>
    </citation>
    <scope>NUCLEOTIDE SEQUENCE [LARGE SCALE GENOMIC DNA]</scope>
    <source>
        <strain evidence="1">34H</strain>
    </source>
</reference>
<dbReference type="HOGENOM" id="CLU_191315_0_0_6"/>
<protein>
    <submittedName>
        <fullName evidence="1">Uncharacterized protein</fullName>
    </submittedName>
</protein>
<name>Q47XA5_COLP3</name>
<evidence type="ECO:0000313" key="2">
    <source>
        <dbReference type="Proteomes" id="UP000000547"/>
    </source>
</evidence>
<sequence>MILNLVFTLIREINHELCRMRANLNSLTIWKADINIGIYKVNTVSRCCLHDYKYQAVISFSYRECGNGDSASPQGCIIEFILFERT</sequence>
<organism evidence="1 2">
    <name type="scientific">Colwellia psychrerythraea (strain 34H / ATCC BAA-681)</name>
    <name type="common">Vibrio psychroerythus</name>
    <dbReference type="NCBI Taxonomy" id="167879"/>
    <lineage>
        <taxon>Bacteria</taxon>
        <taxon>Pseudomonadati</taxon>
        <taxon>Pseudomonadota</taxon>
        <taxon>Gammaproteobacteria</taxon>
        <taxon>Alteromonadales</taxon>
        <taxon>Colwelliaceae</taxon>
        <taxon>Colwellia</taxon>
    </lineage>
</organism>
<proteinExistence type="predicted"/>
<dbReference type="EMBL" id="CP000083">
    <property type="protein sequence ID" value="AAZ26241.1"/>
    <property type="molecule type" value="Genomic_DNA"/>
</dbReference>
<gene>
    <name evidence="1" type="ordered locus">CPS_3905</name>
</gene>
<dbReference type="AlphaFoldDB" id="Q47XA5"/>
<evidence type="ECO:0000313" key="1">
    <source>
        <dbReference type="EMBL" id="AAZ26241.1"/>
    </source>
</evidence>